<keyword evidence="5 8" id="KW-1133">Transmembrane helix</keyword>
<evidence type="ECO:0000256" key="8">
    <source>
        <dbReference type="SAM" id="Phobius"/>
    </source>
</evidence>
<feature type="transmembrane region" description="Helical" evidence="8">
    <location>
        <begin position="152"/>
        <end position="171"/>
    </location>
</feature>
<dbReference type="Pfam" id="PF00324">
    <property type="entry name" value="AA_permease"/>
    <property type="match status" value="1"/>
</dbReference>
<feature type="transmembrane region" description="Helical" evidence="8">
    <location>
        <begin position="472"/>
        <end position="495"/>
    </location>
</feature>
<evidence type="ECO:0000256" key="2">
    <source>
        <dbReference type="ARBA" id="ARBA00022448"/>
    </source>
</evidence>
<evidence type="ECO:0000313" key="10">
    <source>
        <dbReference type="EMBL" id="KJX92113.1"/>
    </source>
</evidence>
<dbReference type="AlphaFoldDB" id="A0A0F4G452"/>
<dbReference type="PROSITE" id="PS00218">
    <property type="entry name" value="AMINO_ACID_PERMEASE_1"/>
    <property type="match status" value="1"/>
</dbReference>
<feature type="transmembrane region" description="Helical" evidence="8">
    <location>
        <begin position="253"/>
        <end position="278"/>
    </location>
</feature>
<dbReference type="GO" id="GO:0015171">
    <property type="term" value="F:amino acid transmembrane transporter activity"/>
    <property type="evidence" value="ECO:0007669"/>
    <property type="project" value="TreeGrafter"/>
</dbReference>
<gene>
    <name evidence="10" type="ORF">TI39_contig5917g00005</name>
</gene>
<organism evidence="10 11">
    <name type="scientific">Zymoseptoria brevis</name>
    <dbReference type="NCBI Taxonomy" id="1047168"/>
    <lineage>
        <taxon>Eukaryota</taxon>
        <taxon>Fungi</taxon>
        <taxon>Dikarya</taxon>
        <taxon>Ascomycota</taxon>
        <taxon>Pezizomycotina</taxon>
        <taxon>Dothideomycetes</taxon>
        <taxon>Dothideomycetidae</taxon>
        <taxon>Mycosphaerellales</taxon>
        <taxon>Mycosphaerellaceae</taxon>
        <taxon>Zymoseptoria</taxon>
    </lineage>
</organism>
<keyword evidence="4" id="KW-0029">Amino-acid transport</keyword>
<feature type="region of interest" description="Disordered" evidence="7">
    <location>
        <begin position="1"/>
        <end position="39"/>
    </location>
</feature>
<feature type="transmembrane region" description="Helical" evidence="8">
    <location>
        <begin position="404"/>
        <end position="422"/>
    </location>
</feature>
<evidence type="ECO:0000256" key="5">
    <source>
        <dbReference type="ARBA" id="ARBA00022989"/>
    </source>
</evidence>
<proteinExistence type="predicted"/>
<comment type="caution">
    <text evidence="10">The sequence shown here is derived from an EMBL/GenBank/DDBJ whole genome shotgun (WGS) entry which is preliminary data.</text>
</comment>
<comment type="subcellular location">
    <subcellularLocation>
        <location evidence="1">Membrane</location>
        <topology evidence="1">Multi-pass membrane protein</topology>
    </subcellularLocation>
</comment>
<feature type="transmembrane region" description="Helical" evidence="8">
    <location>
        <begin position="215"/>
        <end position="233"/>
    </location>
</feature>
<feature type="compositionally biased region" description="Basic and acidic residues" evidence="7">
    <location>
        <begin position="7"/>
        <end position="38"/>
    </location>
</feature>
<sequence length="572" mass="62356">MNAHSNMDAEKAFDPNLKHEVEVPSGSDDGHGTYEERPPFMTRMGLTADSFRRRTLDDKHNQLNKTMKTRHLHMIAIGGSIGAGLFVGSGGALRRGGPAALIIGFGIIGVMMFNVVYALGELAYVYPISGGFYTYSVRFIDPSWGFAMGWNYVAQWAVVLPLELTVAALVINSFDGFSINIAVFITVFLVAIIIISIFGVLGYAEEEFWVSALKLAAVIVFLIMGLVFVLGGGPSDGEFSTYQGGKRWHNPGAFANGFLGVCQVFVTAAFSFSGTELVGLAAAESATPQKSLPGAIKQVFWRITLFYILSLLFVGLLVDHNDPRLLGDPNASGLINVASSPFKIVADAGGVPGFGIFINIVVLLAVVSIGLSGVYGGSRTLTALAEQGYAPKVFCYIDKAGRPLYSTLFIIAFGPLAYLGLASSGETVFNWLLSLSGLAALFTWGSICLAHIRYRAAWKYNGHSLDELPFKAIFGVYGSWLGLMLVVLVLIAQLYTAIQPMDVEAFFLNYLAFFVVVFFYLVGYAWKRGRWIKIHEIDIDSGRRAIDYEAFEAEKLRTANHGAFRKFMGKMF</sequence>
<dbReference type="InterPro" id="IPR004841">
    <property type="entry name" value="AA-permease/SLC12A_dom"/>
</dbReference>
<dbReference type="Gene3D" id="1.20.1740.10">
    <property type="entry name" value="Amino acid/polyamine transporter I"/>
    <property type="match status" value="1"/>
</dbReference>
<dbReference type="FunFam" id="1.20.1740.10:FF:000017">
    <property type="entry name" value="Amino acid permease"/>
    <property type="match status" value="1"/>
</dbReference>
<accession>A0A0F4G452</accession>
<evidence type="ECO:0000256" key="1">
    <source>
        <dbReference type="ARBA" id="ARBA00004141"/>
    </source>
</evidence>
<dbReference type="Proteomes" id="UP000033647">
    <property type="component" value="Unassembled WGS sequence"/>
</dbReference>
<dbReference type="GO" id="GO:0016020">
    <property type="term" value="C:membrane"/>
    <property type="evidence" value="ECO:0007669"/>
    <property type="project" value="UniProtKB-SubCell"/>
</dbReference>
<feature type="domain" description="Amino acid permease/ SLC12A" evidence="9">
    <location>
        <begin position="71"/>
        <end position="529"/>
    </location>
</feature>
<dbReference type="EMBL" id="LAFY01005872">
    <property type="protein sequence ID" value="KJX92113.1"/>
    <property type="molecule type" value="Genomic_DNA"/>
</dbReference>
<feature type="transmembrane region" description="Helical" evidence="8">
    <location>
        <begin position="299"/>
        <end position="318"/>
    </location>
</feature>
<feature type="transmembrane region" description="Helical" evidence="8">
    <location>
        <begin position="100"/>
        <end position="117"/>
    </location>
</feature>
<feature type="transmembrane region" description="Helical" evidence="8">
    <location>
        <begin position="428"/>
        <end position="452"/>
    </location>
</feature>
<feature type="transmembrane region" description="Helical" evidence="8">
    <location>
        <begin position="354"/>
        <end position="375"/>
    </location>
</feature>
<feature type="transmembrane region" description="Helical" evidence="8">
    <location>
        <begin position="507"/>
        <end position="526"/>
    </location>
</feature>
<evidence type="ECO:0000256" key="7">
    <source>
        <dbReference type="SAM" id="MobiDB-lite"/>
    </source>
</evidence>
<reference evidence="10 11" key="1">
    <citation type="submission" date="2015-03" db="EMBL/GenBank/DDBJ databases">
        <title>RNA-seq based gene annotation and comparative genomics of four Zymoseptoria species reveal species-specific pathogenicity related genes and transposable element activity.</title>
        <authorList>
            <person name="Grandaubert J."/>
            <person name="Bhattacharyya A."/>
            <person name="Stukenbrock E.H."/>
        </authorList>
    </citation>
    <scope>NUCLEOTIDE SEQUENCE [LARGE SCALE GENOMIC DNA]</scope>
    <source>
        <strain evidence="10 11">Zb18110</strain>
    </source>
</reference>
<keyword evidence="2" id="KW-0813">Transport</keyword>
<dbReference type="PANTHER" id="PTHR43341:SF12">
    <property type="entry name" value="AMINO ACID TRANSPORTER (EUROFUNG)"/>
    <property type="match status" value="1"/>
</dbReference>
<dbReference type="STRING" id="1047168.A0A0F4G452"/>
<dbReference type="InterPro" id="IPR050524">
    <property type="entry name" value="APC_YAT"/>
</dbReference>
<evidence type="ECO:0000259" key="9">
    <source>
        <dbReference type="Pfam" id="PF00324"/>
    </source>
</evidence>
<evidence type="ECO:0000256" key="4">
    <source>
        <dbReference type="ARBA" id="ARBA00022970"/>
    </source>
</evidence>
<feature type="transmembrane region" description="Helical" evidence="8">
    <location>
        <begin position="72"/>
        <end position="93"/>
    </location>
</feature>
<keyword evidence="11" id="KW-1185">Reference proteome</keyword>
<dbReference type="PIRSF" id="PIRSF006060">
    <property type="entry name" value="AA_transporter"/>
    <property type="match status" value="1"/>
</dbReference>
<protein>
    <submittedName>
        <fullName evidence="10">Amino-acid permease inda1 like protein</fullName>
    </submittedName>
</protein>
<evidence type="ECO:0000256" key="6">
    <source>
        <dbReference type="ARBA" id="ARBA00023136"/>
    </source>
</evidence>
<name>A0A0F4G452_9PEZI</name>
<keyword evidence="3 8" id="KW-0812">Transmembrane</keyword>
<feature type="transmembrane region" description="Helical" evidence="8">
    <location>
        <begin position="177"/>
        <end position="203"/>
    </location>
</feature>
<dbReference type="PANTHER" id="PTHR43341">
    <property type="entry name" value="AMINO ACID PERMEASE"/>
    <property type="match status" value="1"/>
</dbReference>
<dbReference type="OrthoDB" id="3900342at2759"/>
<evidence type="ECO:0000256" key="3">
    <source>
        <dbReference type="ARBA" id="ARBA00022692"/>
    </source>
</evidence>
<keyword evidence="6 8" id="KW-0472">Membrane</keyword>
<evidence type="ECO:0000313" key="11">
    <source>
        <dbReference type="Proteomes" id="UP000033647"/>
    </source>
</evidence>
<dbReference type="InterPro" id="IPR004840">
    <property type="entry name" value="Amino_acid_permease_CS"/>
</dbReference>